<evidence type="ECO:0000256" key="5">
    <source>
        <dbReference type="ARBA" id="ARBA00022984"/>
    </source>
</evidence>
<sequence length="174" mass="18830">MAKPALLFGLGTAMVIALLGAGWFWPEAPLPAAARADLIVVSKHERMLEVRQGDTILKRYRVALGSNPVGPKARQGDGRTPEGRYLIDSRNRASRFHLALHVSYPSAADRARARAAGVSPGGDIMVHGIRNGLGWIGRLHALVDWTNGCIAVTDEQIEEIWAVTPNGTPIEIRP</sequence>
<keyword evidence="3" id="KW-0808">Transferase</keyword>
<evidence type="ECO:0000256" key="2">
    <source>
        <dbReference type="ARBA" id="ARBA00005992"/>
    </source>
</evidence>
<proteinExistence type="inferred from homology"/>
<dbReference type="PANTHER" id="PTHR36699">
    <property type="entry name" value="LD-TRANSPEPTIDASE"/>
    <property type="match status" value="1"/>
</dbReference>
<accession>A0A2G1QSX8</accession>
<keyword evidence="10" id="KW-1185">Reference proteome</keyword>
<keyword evidence="6 7" id="KW-0961">Cell wall biogenesis/degradation</keyword>
<feature type="active site" description="Proton donor/acceptor" evidence="7">
    <location>
        <position position="127"/>
    </location>
</feature>
<comment type="caution">
    <text evidence="9">The sequence shown here is derived from an EMBL/GenBank/DDBJ whole genome shotgun (WGS) entry which is preliminary data.</text>
</comment>
<comment type="similarity">
    <text evidence="2">Belongs to the YkuD family.</text>
</comment>
<dbReference type="RefSeq" id="WP_099302918.1">
    <property type="nucleotide sequence ID" value="NZ_PDVP01000001.1"/>
</dbReference>
<reference evidence="9 10" key="1">
    <citation type="submission" date="2017-10" db="EMBL/GenBank/DDBJ databases">
        <title>Sedimentibacterium mangrovi gen. nov., sp. nov., a novel member of family Phyllobacteriacea isolated from mangrove sediment.</title>
        <authorList>
            <person name="Liao H."/>
            <person name="Tian Y."/>
        </authorList>
    </citation>
    <scope>NUCLEOTIDE SEQUENCE [LARGE SCALE GENOMIC DNA]</scope>
    <source>
        <strain evidence="9 10">X9-2-2</strain>
    </source>
</reference>
<evidence type="ECO:0000313" key="10">
    <source>
        <dbReference type="Proteomes" id="UP000221168"/>
    </source>
</evidence>
<dbReference type="GO" id="GO:0009252">
    <property type="term" value="P:peptidoglycan biosynthetic process"/>
    <property type="evidence" value="ECO:0007669"/>
    <property type="project" value="UniProtKB-UniPathway"/>
</dbReference>
<dbReference type="GO" id="GO:0008360">
    <property type="term" value="P:regulation of cell shape"/>
    <property type="evidence" value="ECO:0007669"/>
    <property type="project" value="UniProtKB-UniRule"/>
</dbReference>
<dbReference type="CDD" id="cd16913">
    <property type="entry name" value="YkuD_like"/>
    <property type="match status" value="1"/>
</dbReference>
<evidence type="ECO:0000256" key="1">
    <source>
        <dbReference type="ARBA" id="ARBA00004752"/>
    </source>
</evidence>
<protein>
    <recommendedName>
        <fullName evidence="8">L,D-TPase catalytic domain-containing protein</fullName>
    </recommendedName>
</protein>
<dbReference type="Pfam" id="PF03734">
    <property type="entry name" value="YkuD"/>
    <property type="match status" value="1"/>
</dbReference>
<dbReference type="UniPathway" id="UPA00219"/>
<dbReference type="SUPFAM" id="SSF141523">
    <property type="entry name" value="L,D-transpeptidase catalytic domain-like"/>
    <property type="match status" value="1"/>
</dbReference>
<evidence type="ECO:0000313" key="9">
    <source>
        <dbReference type="EMBL" id="PHP68647.1"/>
    </source>
</evidence>
<gene>
    <name evidence="9" type="ORF">CSC94_01195</name>
</gene>
<name>A0A2G1QSX8_9HYPH</name>
<feature type="active site" description="Nucleophile" evidence="7">
    <location>
        <position position="149"/>
    </location>
</feature>
<keyword evidence="4 7" id="KW-0133">Cell shape</keyword>
<dbReference type="AlphaFoldDB" id="A0A2G1QSX8"/>
<dbReference type="GO" id="GO:0071555">
    <property type="term" value="P:cell wall organization"/>
    <property type="evidence" value="ECO:0007669"/>
    <property type="project" value="UniProtKB-UniRule"/>
</dbReference>
<feature type="domain" description="L,D-TPase catalytic" evidence="8">
    <location>
        <begin position="37"/>
        <end position="173"/>
    </location>
</feature>
<comment type="pathway">
    <text evidence="1 7">Cell wall biogenesis; peptidoglycan biosynthesis.</text>
</comment>
<evidence type="ECO:0000256" key="4">
    <source>
        <dbReference type="ARBA" id="ARBA00022960"/>
    </source>
</evidence>
<dbReference type="Proteomes" id="UP000221168">
    <property type="component" value="Unassembled WGS sequence"/>
</dbReference>
<dbReference type="PROSITE" id="PS52029">
    <property type="entry name" value="LD_TPASE"/>
    <property type="match status" value="1"/>
</dbReference>
<dbReference type="InterPro" id="IPR038063">
    <property type="entry name" value="Transpep_catalytic_dom"/>
</dbReference>
<evidence type="ECO:0000256" key="7">
    <source>
        <dbReference type="PROSITE-ProRule" id="PRU01373"/>
    </source>
</evidence>
<evidence type="ECO:0000256" key="6">
    <source>
        <dbReference type="ARBA" id="ARBA00023316"/>
    </source>
</evidence>
<dbReference type="EMBL" id="PDVP01000001">
    <property type="protein sequence ID" value="PHP68647.1"/>
    <property type="molecule type" value="Genomic_DNA"/>
</dbReference>
<dbReference type="Gene3D" id="2.40.440.10">
    <property type="entry name" value="L,D-transpeptidase catalytic domain-like"/>
    <property type="match status" value="1"/>
</dbReference>
<evidence type="ECO:0000256" key="3">
    <source>
        <dbReference type="ARBA" id="ARBA00022679"/>
    </source>
</evidence>
<evidence type="ECO:0000259" key="8">
    <source>
        <dbReference type="PROSITE" id="PS52029"/>
    </source>
</evidence>
<dbReference type="OrthoDB" id="9809748at2"/>
<dbReference type="GO" id="GO:0016740">
    <property type="term" value="F:transferase activity"/>
    <property type="evidence" value="ECO:0007669"/>
    <property type="project" value="UniProtKB-KW"/>
</dbReference>
<dbReference type="InterPro" id="IPR005490">
    <property type="entry name" value="LD_TPept_cat_dom"/>
</dbReference>
<keyword evidence="5 7" id="KW-0573">Peptidoglycan synthesis</keyword>
<dbReference type="GO" id="GO:0004180">
    <property type="term" value="F:carboxypeptidase activity"/>
    <property type="evidence" value="ECO:0007669"/>
    <property type="project" value="UniProtKB-ARBA"/>
</dbReference>
<organism evidence="9 10">
    <name type="scientific">Zhengella mangrovi</name>
    <dbReference type="NCBI Taxonomy" id="1982044"/>
    <lineage>
        <taxon>Bacteria</taxon>
        <taxon>Pseudomonadati</taxon>
        <taxon>Pseudomonadota</taxon>
        <taxon>Alphaproteobacteria</taxon>
        <taxon>Hyphomicrobiales</taxon>
        <taxon>Notoacmeibacteraceae</taxon>
        <taxon>Zhengella</taxon>
    </lineage>
</organism>
<dbReference type="PANTHER" id="PTHR36699:SF1">
    <property type="entry name" value="L,D-TRANSPEPTIDASE YAFK-RELATED"/>
    <property type="match status" value="1"/>
</dbReference>